<feature type="signal peptide" evidence="1">
    <location>
        <begin position="1"/>
        <end position="23"/>
    </location>
</feature>
<evidence type="ECO:0000313" key="3">
    <source>
        <dbReference type="Proteomes" id="UP000195442"/>
    </source>
</evidence>
<dbReference type="AlphaFoldDB" id="A0A1R4HBY3"/>
<feature type="chain" id="PRO_5013091298" description="Outer membrane efflux protein" evidence="1">
    <location>
        <begin position="24"/>
        <end position="228"/>
    </location>
</feature>
<dbReference type="OrthoDB" id="6400154at2"/>
<protein>
    <recommendedName>
        <fullName evidence="4">Outer membrane efflux protein</fullName>
    </recommendedName>
</protein>
<reference evidence="3" key="1">
    <citation type="submission" date="2017-02" db="EMBL/GenBank/DDBJ databases">
        <authorList>
            <person name="Daims H."/>
        </authorList>
    </citation>
    <scope>NUCLEOTIDE SEQUENCE [LARGE SCALE GENOMIC DNA]</scope>
</reference>
<name>A0A1R4HBY3_9GAMM</name>
<keyword evidence="3" id="KW-1185">Reference proteome</keyword>
<evidence type="ECO:0000256" key="1">
    <source>
        <dbReference type="SAM" id="SignalP"/>
    </source>
</evidence>
<keyword evidence="1" id="KW-0732">Signal</keyword>
<evidence type="ECO:0000313" key="2">
    <source>
        <dbReference type="EMBL" id="SJM93390.1"/>
    </source>
</evidence>
<proteinExistence type="predicted"/>
<sequence>MQPNKIRLMVMTALMLWGGASLAFDSSYVPPYQIPTFDGKNSDHLTQIASIKAAKNVDGDAIFQMVVNCFPERIKWGLELNAVAGLRSSSKGVSTFDESGLAGHYIGIVAKMPLYSATELTAERTKEYQRRGEVAAQVAALLKGLSDRRRTERELGLYTSLEARSRARVAAGIIEVNEQVGYLEKVATSQSTLDSARATIEGARLSLIGQCRDQIVDHVNNYILEAVQ</sequence>
<dbReference type="Proteomes" id="UP000195442">
    <property type="component" value="Unassembled WGS sequence"/>
</dbReference>
<accession>A0A1R4HBY3</accession>
<organism evidence="2 3">
    <name type="scientific">Crenothrix polyspora</name>
    <dbReference type="NCBI Taxonomy" id="360316"/>
    <lineage>
        <taxon>Bacteria</taxon>
        <taxon>Pseudomonadati</taxon>
        <taxon>Pseudomonadota</taxon>
        <taxon>Gammaproteobacteria</taxon>
        <taxon>Methylococcales</taxon>
        <taxon>Crenotrichaceae</taxon>
        <taxon>Crenothrix</taxon>
    </lineage>
</organism>
<dbReference type="EMBL" id="FUKJ01000255">
    <property type="protein sequence ID" value="SJM93390.1"/>
    <property type="molecule type" value="Genomic_DNA"/>
</dbReference>
<evidence type="ECO:0008006" key="4">
    <source>
        <dbReference type="Google" id="ProtNLM"/>
    </source>
</evidence>
<dbReference type="RefSeq" id="WP_087147363.1">
    <property type="nucleotide sequence ID" value="NZ_FUKJ01000255.1"/>
</dbReference>
<gene>
    <name evidence="2" type="ORF">CRENPOLYSF2_3280007</name>
</gene>